<organism evidence="1 2">
    <name type="scientific">Leyella stercorea DSM 18206</name>
    <dbReference type="NCBI Taxonomy" id="1002367"/>
    <lineage>
        <taxon>Bacteria</taxon>
        <taxon>Pseudomonadati</taxon>
        <taxon>Bacteroidota</taxon>
        <taxon>Bacteroidia</taxon>
        <taxon>Bacteroidales</taxon>
        <taxon>Prevotellaceae</taxon>
        <taxon>Leyella</taxon>
    </lineage>
</organism>
<evidence type="ECO:0000313" key="1">
    <source>
        <dbReference type="EMBL" id="EHJ41281.1"/>
    </source>
</evidence>
<dbReference type="RefSeq" id="WP_007898392.1">
    <property type="nucleotide sequence ID" value="NZ_JH379397.1"/>
</dbReference>
<protein>
    <submittedName>
        <fullName evidence="1">Uncharacterized protein</fullName>
    </submittedName>
</protein>
<evidence type="ECO:0000313" key="2">
    <source>
        <dbReference type="Proteomes" id="UP000004407"/>
    </source>
</evidence>
<dbReference type="HOGENOM" id="CLU_3028590_0_0_10"/>
<dbReference type="PATRIC" id="fig|1002367.3.peg.732"/>
<sequence length="55" mass="6277">MGQNRCLRTTFSICADRCGRLRRPMRMSAPTDADVCVDRCGCLRRPMQMAEITLI</sequence>
<comment type="caution">
    <text evidence="1">The sequence shown here is derived from an EMBL/GenBank/DDBJ whole genome shotgun (WGS) entry which is preliminary data.</text>
</comment>
<reference evidence="1 2" key="1">
    <citation type="submission" date="2011-08" db="EMBL/GenBank/DDBJ databases">
        <authorList>
            <person name="Weinstock G."/>
            <person name="Sodergren E."/>
            <person name="Clifton S."/>
            <person name="Fulton L."/>
            <person name="Fulton B."/>
            <person name="Courtney L."/>
            <person name="Fronick C."/>
            <person name="Harrison M."/>
            <person name="Strong C."/>
            <person name="Farmer C."/>
            <person name="Delahaunty K."/>
            <person name="Markovic C."/>
            <person name="Hall O."/>
            <person name="Minx P."/>
            <person name="Tomlinson C."/>
            <person name="Mitreva M."/>
            <person name="Hou S."/>
            <person name="Chen J."/>
            <person name="Wollam A."/>
            <person name="Pepin K.H."/>
            <person name="Johnson M."/>
            <person name="Bhonagiri V."/>
            <person name="Zhang X."/>
            <person name="Suruliraj S."/>
            <person name="Warren W."/>
            <person name="Chinwalla A."/>
            <person name="Mardis E.R."/>
            <person name="Wilson R.K."/>
        </authorList>
    </citation>
    <scope>NUCLEOTIDE SEQUENCE [LARGE SCALE GENOMIC DNA]</scope>
    <source>
        <strain evidence="1 2">DSM 18206</strain>
    </source>
</reference>
<dbReference type="EMBL" id="AFZZ01000087">
    <property type="protein sequence ID" value="EHJ41281.1"/>
    <property type="molecule type" value="Genomic_DNA"/>
</dbReference>
<gene>
    <name evidence="1" type="ORF">HMPREF0673_00922</name>
</gene>
<dbReference type="AlphaFoldDB" id="G6AWC4"/>
<name>G6AWC4_9BACT</name>
<proteinExistence type="predicted"/>
<dbReference type="Proteomes" id="UP000004407">
    <property type="component" value="Unassembled WGS sequence"/>
</dbReference>
<dbReference type="GeneID" id="78338484"/>
<accession>G6AWC4</accession>